<dbReference type="InterPro" id="IPR037053">
    <property type="entry name" value="Phage_tail_collar_dom_sf"/>
</dbReference>
<dbReference type="SUPFAM" id="SSF88874">
    <property type="entry name" value="Receptor-binding domain of short tail fibre protein gp12"/>
    <property type="match status" value="1"/>
</dbReference>
<sequence length="188" mass="19880">MSTPLMGTIQIFAGNFPPRGWAFCDGQLLAISGNSALFSILGTTYGGDGRTTFALPDLRGRELIGPRRGPGLSDFRLGQRSGTETNTLNNTQLPSHTHIAQGTTKVSNTEGTTNNPDGKVLTVGKAVVDRTTSYNANIYGDTANTNMATNNVAVTVSNTGGNLPINNRSPYLAVNYIIAMVGIFPSRN</sequence>
<dbReference type="OrthoDB" id="9810174at2"/>
<name>A0A3D9RKS0_9FLAO</name>
<dbReference type="Proteomes" id="UP000256429">
    <property type="component" value="Unassembled WGS sequence"/>
</dbReference>
<protein>
    <submittedName>
        <fullName evidence="2">Microcystin-dependent protein</fullName>
    </submittedName>
</protein>
<feature type="domain" description="Phage tail collar" evidence="1">
    <location>
        <begin position="7"/>
        <end position="61"/>
    </location>
</feature>
<evidence type="ECO:0000259" key="1">
    <source>
        <dbReference type="Pfam" id="PF07484"/>
    </source>
</evidence>
<keyword evidence="3" id="KW-1185">Reference proteome</keyword>
<proteinExistence type="predicted"/>
<evidence type="ECO:0000313" key="3">
    <source>
        <dbReference type="Proteomes" id="UP000256429"/>
    </source>
</evidence>
<dbReference type="RefSeq" id="WP_115880729.1">
    <property type="nucleotide sequence ID" value="NZ_QTTQ01000011.1"/>
</dbReference>
<reference evidence="2 3" key="1">
    <citation type="submission" date="2018-08" db="EMBL/GenBank/DDBJ databases">
        <title>Genomic Encyclopedia of Type Strains, Phase III (KMG-III): the genomes of soil and plant-associated and newly described type strains.</title>
        <authorList>
            <person name="Whitman W."/>
        </authorList>
    </citation>
    <scope>NUCLEOTIDE SEQUENCE [LARGE SCALE GENOMIC DNA]</scope>
    <source>
        <strain evidence="2 3">325-5</strain>
    </source>
</reference>
<gene>
    <name evidence="2" type="ORF">BX611_1999</name>
</gene>
<dbReference type="Gene3D" id="3.90.1340.10">
    <property type="entry name" value="Phage tail collar domain"/>
    <property type="match status" value="1"/>
</dbReference>
<dbReference type="AlphaFoldDB" id="A0A3D9RKS0"/>
<dbReference type="EMBL" id="QTTQ01000011">
    <property type="protein sequence ID" value="REE80357.1"/>
    <property type="molecule type" value="Genomic_DNA"/>
</dbReference>
<evidence type="ECO:0000313" key="2">
    <source>
        <dbReference type="EMBL" id="REE80357.1"/>
    </source>
</evidence>
<organism evidence="2 3">
    <name type="scientific">Lutibacter oceani</name>
    <dbReference type="NCBI Taxonomy" id="1853311"/>
    <lineage>
        <taxon>Bacteria</taxon>
        <taxon>Pseudomonadati</taxon>
        <taxon>Bacteroidota</taxon>
        <taxon>Flavobacteriia</taxon>
        <taxon>Flavobacteriales</taxon>
        <taxon>Flavobacteriaceae</taxon>
        <taxon>Lutibacter</taxon>
    </lineage>
</organism>
<dbReference type="Pfam" id="PF07484">
    <property type="entry name" value="Collar"/>
    <property type="match status" value="1"/>
</dbReference>
<dbReference type="InterPro" id="IPR011083">
    <property type="entry name" value="Phage_tail_collar_dom"/>
</dbReference>
<accession>A0A3D9RKS0</accession>
<comment type="caution">
    <text evidence="2">The sequence shown here is derived from an EMBL/GenBank/DDBJ whole genome shotgun (WGS) entry which is preliminary data.</text>
</comment>